<proteinExistence type="predicted"/>
<dbReference type="InterPro" id="IPR027417">
    <property type="entry name" value="P-loop_NTPase"/>
</dbReference>
<sequence>MELPVKKPADFDHLQTQYKIKTKNLSYKLSPRNSNFGCLGWNEAAAKCILNNVNCEAMPGELTAVAGPSGAGKTTLLEILAGMIVPCRLSTGHVLVNDLPMNVAHFRRISGYVTQDEGLFPLLTVEETLTYSAHLRLHMGSVKTRVENLLKELGLEHIPNERIGSESTRGISGGEKRRVSIGVELVHDPAVILLDEPTSGLDSASALHVMLLLNSMAKNQGKTIVLTIHQPGFQILDLFDKVLLLSNGMVLHNSSLNLLEERLKSAGHCMPRHVNVVEFSIDVIESLHNEENVTDDHDYILDHEEQRKHILYNKSSFKEVLILSHRFTKNIFRTKQLFFSRTSQALLVGILLGTIFSNTFKNSKGMKIQNQVGFFAFSLTFLMSSTTEALPIFLQERRIVMRETTRGVYRISSYIIANTLVFVPFLLIVALLYAIPVYWLVGLRHEIDGFFYFTLVVWIVMLMSNSFVACFSTLVTNLIMGMSLIAGVMGSFFLFSGYFLSNDTIPKYWSFMQYLSLYKYPFECFMINEFGGEQGKSRCLQNIGSQCFINGDQFLIQQGLKESQKWNNLIVMLSFIFGYRFVGFMILWYKSSRCRS</sequence>
<evidence type="ECO:0000256" key="3">
    <source>
        <dbReference type="ARBA" id="ARBA00022692"/>
    </source>
</evidence>
<gene>
    <name evidence="10" type="ORF">ACJIZ3_007326</name>
</gene>
<reference evidence="10 11" key="1">
    <citation type="submission" date="2024-12" db="EMBL/GenBank/DDBJ databases">
        <title>The unique morphological basis and parallel evolutionary history of personate flowers in Penstemon.</title>
        <authorList>
            <person name="Depatie T.H."/>
            <person name="Wessinger C.A."/>
        </authorList>
    </citation>
    <scope>NUCLEOTIDE SEQUENCE [LARGE SCALE GENOMIC DNA]</scope>
    <source>
        <strain evidence="10">WTNN_2</strain>
        <tissue evidence="10">Leaf</tissue>
    </source>
</reference>
<keyword evidence="2" id="KW-0813">Transport</keyword>
<feature type="transmembrane region" description="Helical" evidence="8">
    <location>
        <begin position="569"/>
        <end position="589"/>
    </location>
</feature>
<dbReference type="GO" id="GO:0005524">
    <property type="term" value="F:ATP binding"/>
    <property type="evidence" value="ECO:0007669"/>
    <property type="project" value="UniProtKB-KW"/>
</dbReference>
<evidence type="ECO:0000256" key="7">
    <source>
        <dbReference type="ARBA" id="ARBA00023136"/>
    </source>
</evidence>
<dbReference type="GO" id="GO:0016020">
    <property type="term" value="C:membrane"/>
    <property type="evidence" value="ECO:0007669"/>
    <property type="project" value="UniProtKB-SubCell"/>
</dbReference>
<evidence type="ECO:0000256" key="6">
    <source>
        <dbReference type="ARBA" id="ARBA00022989"/>
    </source>
</evidence>
<keyword evidence="7 8" id="KW-0472">Membrane</keyword>
<dbReference type="SUPFAM" id="SSF52540">
    <property type="entry name" value="P-loop containing nucleoside triphosphate hydrolases"/>
    <property type="match status" value="1"/>
</dbReference>
<evidence type="ECO:0000256" key="8">
    <source>
        <dbReference type="SAM" id="Phobius"/>
    </source>
</evidence>
<feature type="domain" description="ABC transporter" evidence="9">
    <location>
        <begin position="20"/>
        <end position="272"/>
    </location>
</feature>
<evidence type="ECO:0000256" key="1">
    <source>
        <dbReference type="ARBA" id="ARBA00004141"/>
    </source>
</evidence>
<dbReference type="Pfam" id="PF01061">
    <property type="entry name" value="ABC2_membrane"/>
    <property type="match status" value="1"/>
</dbReference>
<evidence type="ECO:0000313" key="11">
    <source>
        <dbReference type="Proteomes" id="UP001634393"/>
    </source>
</evidence>
<feature type="transmembrane region" description="Helical" evidence="8">
    <location>
        <begin position="450"/>
        <end position="471"/>
    </location>
</feature>
<dbReference type="PROSITE" id="PS00211">
    <property type="entry name" value="ABC_TRANSPORTER_1"/>
    <property type="match status" value="1"/>
</dbReference>
<dbReference type="InterPro" id="IPR003439">
    <property type="entry name" value="ABC_transporter-like_ATP-bd"/>
</dbReference>
<keyword evidence="6 8" id="KW-1133">Transmembrane helix</keyword>
<dbReference type="InterPro" id="IPR013525">
    <property type="entry name" value="ABC2_TM"/>
</dbReference>
<evidence type="ECO:0000256" key="5">
    <source>
        <dbReference type="ARBA" id="ARBA00022840"/>
    </source>
</evidence>
<dbReference type="PANTHER" id="PTHR48041">
    <property type="entry name" value="ABC TRANSPORTER G FAMILY MEMBER 28"/>
    <property type="match status" value="1"/>
</dbReference>
<protein>
    <recommendedName>
        <fullName evidence="9">ABC transporter domain-containing protein</fullName>
    </recommendedName>
</protein>
<dbReference type="Gene3D" id="3.40.50.300">
    <property type="entry name" value="P-loop containing nucleotide triphosphate hydrolases"/>
    <property type="match status" value="1"/>
</dbReference>
<evidence type="ECO:0000256" key="4">
    <source>
        <dbReference type="ARBA" id="ARBA00022741"/>
    </source>
</evidence>
<dbReference type="FunFam" id="3.40.50.300:FF:001473">
    <property type="entry name" value="ATP-binding cassette transporter"/>
    <property type="match status" value="1"/>
</dbReference>
<feature type="transmembrane region" description="Helical" evidence="8">
    <location>
        <begin position="338"/>
        <end position="360"/>
    </location>
</feature>
<comment type="caution">
    <text evidence="10">The sequence shown here is derived from an EMBL/GenBank/DDBJ whole genome shotgun (WGS) entry which is preliminary data.</text>
</comment>
<dbReference type="AlphaFoldDB" id="A0ABD3SA78"/>
<evidence type="ECO:0000256" key="2">
    <source>
        <dbReference type="ARBA" id="ARBA00022448"/>
    </source>
</evidence>
<feature type="transmembrane region" description="Helical" evidence="8">
    <location>
        <begin position="478"/>
        <end position="500"/>
    </location>
</feature>
<accession>A0ABD3SA78</accession>
<keyword evidence="4" id="KW-0547">Nucleotide-binding</keyword>
<dbReference type="PANTHER" id="PTHR48041:SF100">
    <property type="entry name" value="ABC TRANSPORTER-LIKE"/>
    <property type="match status" value="1"/>
</dbReference>
<dbReference type="EMBL" id="JBJXBP010000007">
    <property type="protein sequence ID" value="KAL3821421.1"/>
    <property type="molecule type" value="Genomic_DNA"/>
</dbReference>
<evidence type="ECO:0000259" key="9">
    <source>
        <dbReference type="PROSITE" id="PS50893"/>
    </source>
</evidence>
<dbReference type="CDD" id="cd03213">
    <property type="entry name" value="ABCG_EPDR"/>
    <property type="match status" value="1"/>
</dbReference>
<keyword evidence="3 8" id="KW-0812">Transmembrane</keyword>
<dbReference type="SMART" id="SM00382">
    <property type="entry name" value="AAA"/>
    <property type="match status" value="1"/>
</dbReference>
<dbReference type="InterPro" id="IPR050352">
    <property type="entry name" value="ABCG_transporters"/>
</dbReference>
<comment type="subcellular location">
    <subcellularLocation>
        <location evidence="1">Membrane</location>
        <topology evidence="1">Multi-pass membrane protein</topology>
    </subcellularLocation>
</comment>
<feature type="transmembrane region" description="Helical" evidence="8">
    <location>
        <begin position="372"/>
        <end position="394"/>
    </location>
</feature>
<dbReference type="Proteomes" id="UP001634393">
    <property type="component" value="Unassembled WGS sequence"/>
</dbReference>
<dbReference type="Pfam" id="PF00005">
    <property type="entry name" value="ABC_tran"/>
    <property type="match status" value="1"/>
</dbReference>
<keyword evidence="11" id="KW-1185">Reference proteome</keyword>
<keyword evidence="5" id="KW-0067">ATP-binding</keyword>
<feature type="transmembrane region" description="Helical" evidence="8">
    <location>
        <begin position="415"/>
        <end position="438"/>
    </location>
</feature>
<dbReference type="InterPro" id="IPR003593">
    <property type="entry name" value="AAA+_ATPase"/>
</dbReference>
<dbReference type="InterPro" id="IPR017871">
    <property type="entry name" value="ABC_transporter-like_CS"/>
</dbReference>
<organism evidence="10 11">
    <name type="scientific">Penstemon smallii</name>
    <dbReference type="NCBI Taxonomy" id="265156"/>
    <lineage>
        <taxon>Eukaryota</taxon>
        <taxon>Viridiplantae</taxon>
        <taxon>Streptophyta</taxon>
        <taxon>Embryophyta</taxon>
        <taxon>Tracheophyta</taxon>
        <taxon>Spermatophyta</taxon>
        <taxon>Magnoliopsida</taxon>
        <taxon>eudicotyledons</taxon>
        <taxon>Gunneridae</taxon>
        <taxon>Pentapetalae</taxon>
        <taxon>asterids</taxon>
        <taxon>lamiids</taxon>
        <taxon>Lamiales</taxon>
        <taxon>Plantaginaceae</taxon>
        <taxon>Cheloneae</taxon>
        <taxon>Penstemon</taxon>
    </lineage>
</organism>
<name>A0ABD3SA78_9LAMI</name>
<evidence type="ECO:0000313" key="10">
    <source>
        <dbReference type="EMBL" id="KAL3821421.1"/>
    </source>
</evidence>
<dbReference type="PROSITE" id="PS50893">
    <property type="entry name" value="ABC_TRANSPORTER_2"/>
    <property type="match status" value="1"/>
</dbReference>